<dbReference type="PANTHER" id="PTHR43224">
    <property type="entry name" value="AMIDINOTRANSFERASE"/>
    <property type="match status" value="1"/>
</dbReference>
<organism evidence="1 2">
    <name type="scientific">Dyadobacter jejuensis</name>
    <dbReference type="NCBI Taxonomy" id="1082580"/>
    <lineage>
        <taxon>Bacteria</taxon>
        <taxon>Pseudomonadati</taxon>
        <taxon>Bacteroidota</taxon>
        <taxon>Cytophagia</taxon>
        <taxon>Cytophagales</taxon>
        <taxon>Spirosomataceae</taxon>
        <taxon>Dyadobacter</taxon>
    </lineage>
</organism>
<gene>
    <name evidence="1" type="ORF">CLV98_104354</name>
</gene>
<dbReference type="NCBIfam" id="NF046062">
    <property type="entry name" value="citrull_CtlX"/>
    <property type="match status" value="1"/>
</dbReference>
<dbReference type="PIRSF" id="PIRSF028188">
    <property type="entry name" value="Amdntrnsf_FN0238"/>
    <property type="match status" value="1"/>
</dbReference>
<dbReference type="SUPFAM" id="SSF55909">
    <property type="entry name" value="Pentein"/>
    <property type="match status" value="1"/>
</dbReference>
<evidence type="ECO:0008006" key="3">
    <source>
        <dbReference type="Google" id="ProtNLM"/>
    </source>
</evidence>
<evidence type="ECO:0000313" key="1">
    <source>
        <dbReference type="EMBL" id="PWJ58494.1"/>
    </source>
</evidence>
<proteinExistence type="predicted"/>
<dbReference type="AlphaFoldDB" id="A0A316AN09"/>
<dbReference type="OrthoDB" id="9788268at2"/>
<sequence>MRHISSTAQIQPQSTSRILMIRPTQFGFNQQTADSNVFQHQQAGQRTQEEISTLAQAEFDLMVSQLQMAGVEVKVIDELEGDRNPDAVFSNNWISYHQSGRVVLYPMLAENRRSERRLDIVEQLRSDYHIEEVIDLTHFEKDGKFLEGTGSMVLDRRYKIAYACLSQRTHLEVLQAFAEKLDYEVVYFHATDDLGRPIYHTNVMMCIGDIFAVICLEAIHNPDERQRVRQTLEQTNKYLIELSLEQIKHFAGNMLMVRNRRQEKFLVMSTAAYDILTDRQRSILNDYARILHTDLSIIERYGGGSARCMLTENHLPRS</sequence>
<dbReference type="Pfam" id="PF19420">
    <property type="entry name" value="DDAH_eukar"/>
    <property type="match status" value="1"/>
</dbReference>
<name>A0A316AN09_9BACT</name>
<dbReference type="EMBL" id="QGDT01000004">
    <property type="protein sequence ID" value="PWJ58494.1"/>
    <property type="molecule type" value="Genomic_DNA"/>
</dbReference>
<dbReference type="InterPro" id="IPR014541">
    <property type="entry name" value="Amdntrnsf_FN0238"/>
</dbReference>
<dbReference type="PANTHER" id="PTHR43224:SF1">
    <property type="entry name" value="AMIDINOTRANSFERASE"/>
    <property type="match status" value="1"/>
</dbReference>
<protein>
    <recommendedName>
        <fullName evidence="3">Amidinotransferase</fullName>
    </recommendedName>
</protein>
<reference evidence="1 2" key="1">
    <citation type="submission" date="2018-03" db="EMBL/GenBank/DDBJ databases">
        <title>Genomic Encyclopedia of Archaeal and Bacterial Type Strains, Phase II (KMG-II): from individual species to whole genera.</title>
        <authorList>
            <person name="Goeker M."/>
        </authorList>
    </citation>
    <scope>NUCLEOTIDE SEQUENCE [LARGE SCALE GENOMIC DNA]</scope>
    <source>
        <strain evidence="1 2">DSM 100346</strain>
    </source>
</reference>
<evidence type="ECO:0000313" key="2">
    <source>
        <dbReference type="Proteomes" id="UP000245880"/>
    </source>
</evidence>
<comment type="caution">
    <text evidence="1">The sequence shown here is derived from an EMBL/GenBank/DDBJ whole genome shotgun (WGS) entry which is preliminary data.</text>
</comment>
<accession>A0A316AN09</accession>
<dbReference type="RefSeq" id="WP_109674334.1">
    <property type="nucleotide sequence ID" value="NZ_QGDT01000004.1"/>
</dbReference>
<dbReference type="Proteomes" id="UP000245880">
    <property type="component" value="Unassembled WGS sequence"/>
</dbReference>
<dbReference type="Gene3D" id="3.75.10.10">
    <property type="entry name" value="L-arginine/glycine Amidinotransferase, Chain A"/>
    <property type="match status" value="1"/>
</dbReference>
<keyword evidence="2" id="KW-1185">Reference proteome</keyword>